<keyword evidence="7" id="KW-1185">Reference proteome</keyword>
<organism evidence="7 8">
    <name type="scientific">Romanomermis culicivorax</name>
    <name type="common">Nematode worm</name>
    <dbReference type="NCBI Taxonomy" id="13658"/>
    <lineage>
        <taxon>Eukaryota</taxon>
        <taxon>Metazoa</taxon>
        <taxon>Ecdysozoa</taxon>
        <taxon>Nematoda</taxon>
        <taxon>Enoplea</taxon>
        <taxon>Dorylaimia</taxon>
        <taxon>Mermithida</taxon>
        <taxon>Mermithoidea</taxon>
        <taxon>Mermithidae</taxon>
        <taxon>Romanomermis</taxon>
    </lineage>
</organism>
<dbReference type="GO" id="GO:0005783">
    <property type="term" value="C:endoplasmic reticulum"/>
    <property type="evidence" value="ECO:0007669"/>
    <property type="project" value="GOC"/>
</dbReference>
<dbReference type="Proteomes" id="UP000887565">
    <property type="component" value="Unplaced"/>
</dbReference>
<dbReference type="GO" id="GO:0000139">
    <property type="term" value="C:Golgi membrane"/>
    <property type="evidence" value="ECO:0007669"/>
    <property type="project" value="TreeGrafter"/>
</dbReference>
<dbReference type="GO" id="GO:0006621">
    <property type="term" value="P:protein retention in ER lumen"/>
    <property type="evidence" value="ECO:0007669"/>
    <property type="project" value="TreeGrafter"/>
</dbReference>
<evidence type="ECO:0000256" key="4">
    <source>
        <dbReference type="ARBA" id="ARBA00022989"/>
    </source>
</evidence>
<evidence type="ECO:0000256" key="2">
    <source>
        <dbReference type="ARBA" id="ARBA00006070"/>
    </source>
</evidence>
<accession>A0A915K5T1</accession>
<sequence length="83" mass="9886">MVRNASRIQYSATKGIIVAFLCTFFEFFNIPVFWPILVMYFIVLFCLTMKRQIKHMIKYRYIPFTTGKPKHRGKEPSFTLGQK</sequence>
<evidence type="ECO:0000313" key="7">
    <source>
        <dbReference type="Proteomes" id="UP000887565"/>
    </source>
</evidence>
<evidence type="ECO:0000256" key="6">
    <source>
        <dbReference type="SAM" id="Phobius"/>
    </source>
</evidence>
<keyword evidence="3 6" id="KW-0812">Transmembrane</keyword>
<reference evidence="8" key="1">
    <citation type="submission" date="2022-11" db="UniProtKB">
        <authorList>
            <consortium name="WormBaseParasite"/>
        </authorList>
    </citation>
    <scope>IDENTIFICATION</scope>
</reference>
<dbReference type="GO" id="GO:0006890">
    <property type="term" value="P:retrograde vesicle-mediated transport, Golgi to endoplasmic reticulum"/>
    <property type="evidence" value="ECO:0007669"/>
    <property type="project" value="TreeGrafter"/>
</dbReference>
<proteinExistence type="inferred from homology"/>
<protein>
    <submittedName>
        <fullName evidence="8">Protein RER1</fullName>
    </submittedName>
</protein>
<comment type="subcellular location">
    <subcellularLocation>
        <location evidence="1">Membrane</location>
        <topology evidence="1">Multi-pass membrane protein</topology>
    </subcellularLocation>
</comment>
<evidence type="ECO:0000256" key="3">
    <source>
        <dbReference type="ARBA" id="ARBA00022692"/>
    </source>
</evidence>
<dbReference type="InterPro" id="IPR004932">
    <property type="entry name" value="Rer1"/>
</dbReference>
<comment type="similarity">
    <text evidence="2">Belongs to the RER1 family.</text>
</comment>
<dbReference type="Pfam" id="PF03248">
    <property type="entry name" value="Rer1"/>
    <property type="match status" value="1"/>
</dbReference>
<dbReference type="PANTHER" id="PTHR10743">
    <property type="entry name" value="PROTEIN RER1"/>
    <property type="match status" value="1"/>
</dbReference>
<keyword evidence="5 6" id="KW-0472">Membrane</keyword>
<dbReference type="WBParaSite" id="nRc.2.0.1.t34095-RA">
    <property type="protein sequence ID" value="nRc.2.0.1.t34095-RA"/>
    <property type="gene ID" value="nRc.2.0.1.g34095"/>
</dbReference>
<keyword evidence="4 6" id="KW-1133">Transmembrane helix</keyword>
<dbReference type="AlphaFoldDB" id="A0A915K5T1"/>
<name>A0A915K5T1_ROMCU</name>
<evidence type="ECO:0000256" key="1">
    <source>
        <dbReference type="ARBA" id="ARBA00004141"/>
    </source>
</evidence>
<feature type="transmembrane region" description="Helical" evidence="6">
    <location>
        <begin position="34"/>
        <end position="50"/>
    </location>
</feature>
<evidence type="ECO:0000256" key="5">
    <source>
        <dbReference type="ARBA" id="ARBA00023136"/>
    </source>
</evidence>
<evidence type="ECO:0000313" key="8">
    <source>
        <dbReference type="WBParaSite" id="nRc.2.0.1.t34095-RA"/>
    </source>
</evidence>
<dbReference type="PANTHER" id="PTHR10743:SF0">
    <property type="entry name" value="PROTEIN RER1"/>
    <property type="match status" value="1"/>
</dbReference>